<dbReference type="PANTHER" id="PTHR32089:SF118">
    <property type="entry name" value="HEME-BASED AEROTACTIC TRANSDUCER HEMAT"/>
    <property type="match status" value="1"/>
</dbReference>
<dbReference type="OrthoDB" id="266313at2"/>
<dbReference type="GO" id="GO:0004888">
    <property type="term" value="F:transmembrane signaling receptor activity"/>
    <property type="evidence" value="ECO:0007669"/>
    <property type="project" value="InterPro"/>
</dbReference>
<dbReference type="GO" id="GO:0007165">
    <property type="term" value="P:signal transduction"/>
    <property type="evidence" value="ECO:0007669"/>
    <property type="project" value="UniProtKB-KW"/>
</dbReference>
<proteinExistence type="inferred from homology"/>
<evidence type="ECO:0000313" key="5">
    <source>
        <dbReference type="EMBL" id="BBI31019.1"/>
    </source>
</evidence>
<dbReference type="Pfam" id="PF00015">
    <property type="entry name" value="MCPsignal"/>
    <property type="match status" value="1"/>
</dbReference>
<keyword evidence="6" id="KW-1185">Reference proteome</keyword>
<dbReference type="KEGG" id="cohn:KCTCHS21_04180"/>
<dbReference type="Gene3D" id="1.10.490.10">
    <property type="entry name" value="Globins"/>
    <property type="match status" value="1"/>
</dbReference>
<dbReference type="RefSeq" id="WP_130604903.1">
    <property type="nucleotide sequence ID" value="NZ_AP019400.1"/>
</dbReference>
<reference evidence="5 6" key="1">
    <citation type="submission" date="2019-01" db="EMBL/GenBank/DDBJ databases">
        <title>Complete genome sequence of Cohnella hallensis HS21 isolated from Korean fir (Abies koreana) rhizospheric soil.</title>
        <authorList>
            <person name="Jiang L."/>
            <person name="Kang S.W."/>
            <person name="Kim S."/>
            <person name="Jung J."/>
            <person name="Kim C.Y."/>
            <person name="Kim D.H."/>
            <person name="Kim S.W."/>
            <person name="Lee J."/>
        </authorList>
    </citation>
    <scope>NUCLEOTIDE SEQUENCE [LARGE SCALE GENOMIC DNA]</scope>
    <source>
        <strain evidence="5 6">HS21</strain>
    </source>
</reference>
<dbReference type="PRINTS" id="PR00260">
    <property type="entry name" value="CHEMTRNSDUCR"/>
</dbReference>
<dbReference type="InterPro" id="IPR039379">
    <property type="entry name" value="Protoglobin_sensor_dom"/>
</dbReference>
<dbReference type="CDD" id="cd01068">
    <property type="entry name" value="globin_sensor"/>
    <property type="match status" value="1"/>
</dbReference>
<dbReference type="GO" id="GO:0016020">
    <property type="term" value="C:membrane"/>
    <property type="evidence" value="ECO:0007669"/>
    <property type="project" value="InterPro"/>
</dbReference>
<dbReference type="EMBL" id="AP019400">
    <property type="protein sequence ID" value="BBI31019.1"/>
    <property type="molecule type" value="Genomic_DNA"/>
</dbReference>
<dbReference type="InterPro" id="IPR009050">
    <property type="entry name" value="Globin-like_sf"/>
</dbReference>
<dbReference type="AlphaFoldDB" id="A0A3T1CZ22"/>
<dbReference type="Gene3D" id="1.10.287.950">
    <property type="entry name" value="Methyl-accepting chemotaxis protein"/>
    <property type="match status" value="1"/>
</dbReference>
<dbReference type="Pfam" id="PF11563">
    <property type="entry name" value="Protoglobin"/>
    <property type="match status" value="1"/>
</dbReference>
<protein>
    <submittedName>
        <fullName evidence="5">Heme-based aerotactic transducer HemAT</fullName>
    </submittedName>
</protein>
<dbReference type="InterPro" id="IPR004090">
    <property type="entry name" value="Chemotax_Me-accpt_rcpt"/>
</dbReference>
<comment type="similarity">
    <text evidence="2">Belongs to the methyl-accepting chemotaxis (MCP) protein family.</text>
</comment>
<dbReference type="GO" id="GO:0020037">
    <property type="term" value="F:heme binding"/>
    <property type="evidence" value="ECO:0007669"/>
    <property type="project" value="InterPro"/>
</dbReference>
<dbReference type="GO" id="GO:0006935">
    <property type="term" value="P:chemotaxis"/>
    <property type="evidence" value="ECO:0007669"/>
    <property type="project" value="InterPro"/>
</dbReference>
<dbReference type="PROSITE" id="PS50111">
    <property type="entry name" value="CHEMOTAXIS_TRANSDUC_2"/>
    <property type="match status" value="1"/>
</dbReference>
<sequence length="437" mass="49217">MAKWFGKAPNSKAVRSSKIQSVQSTDEALIDVSNQQLTTQLKMIDLTSEDLRIIHAIQPMIVEHIDEIIEAFYTTIVDVSVLKNIIIEHSTVERLRGTLKQHIIEIFSGRINSEYIQKRLRIAEVHQRIGLEPKWYIGSFQNLQNTFLKIIHHYAQDNQQSLTYGKAITKLLNFEQQLVIEAYEKQNIEQMERYNKQIREEVKHKIGLVSQELAALTEQTSASTEQLIASSSHVNESFLHSANMAQASRQLALIGSEKISDLKRRIESIYQRSLQMESSVAQLILSSEQISSIVRIVQQISGQTKLLSLNAGIEAARAGKHGAGFAVVAGEVKKLSEDSSKAVKQISELVQLSNAHTQEVVQSIEEVKHLVELGQHESEQTRERFDHILLSLESSMNEMNKVELELEELVRVIEEVGSSTTKVASSAEDLNAATQNF</sequence>
<accession>A0A3T1CZ22</accession>
<dbReference type="InterPro" id="IPR004089">
    <property type="entry name" value="MCPsignal_dom"/>
</dbReference>
<keyword evidence="1 3" id="KW-0807">Transducer</keyword>
<dbReference type="SUPFAM" id="SSF58104">
    <property type="entry name" value="Methyl-accepting chemotaxis protein (MCP) signaling domain"/>
    <property type="match status" value="1"/>
</dbReference>
<dbReference type="Proteomes" id="UP000289856">
    <property type="component" value="Chromosome"/>
</dbReference>
<evidence type="ECO:0000256" key="3">
    <source>
        <dbReference type="PROSITE-ProRule" id="PRU00284"/>
    </source>
</evidence>
<evidence type="ECO:0000256" key="1">
    <source>
        <dbReference type="ARBA" id="ARBA00023224"/>
    </source>
</evidence>
<dbReference type="PANTHER" id="PTHR32089">
    <property type="entry name" value="METHYL-ACCEPTING CHEMOTAXIS PROTEIN MCPB"/>
    <property type="match status" value="1"/>
</dbReference>
<name>A0A3T1CZ22_9BACL</name>
<organism evidence="5 6">
    <name type="scientific">Cohnella abietis</name>
    <dbReference type="NCBI Taxonomy" id="2507935"/>
    <lineage>
        <taxon>Bacteria</taxon>
        <taxon>Bacillati</taxon>
        <taxon>Bacillota</taxon>
        <taxon>Bacilli</taxon>
        <taxon>Bacillales</taxon>
        <taxon>Paenibacillaceae</taxon>
        <taxon>Cohnella</taxon>
    </lineage>
</organism>
<feature type="domain" description="Methyl-accepting transducer" evidence="4">
    <location>
        <begin position="210"/>
        <end position="431"/>
    </location>
</feature>
<dbReference type="SMART" id="SM00283">
    <property type="entry name" value="MA"/>
    <property type="match status" value="1"/>
</dbReference>
<dbReference type="SUPFAM" id="SSF46458">
    <property type="entry name" value="Globin-like"/>
    <property type="match status" value="1"/>
</dbReference>
<dbReference type="InterPro" id="IPR044398">
    <property type="entry name" value="Globin-sensor_dom"/>
</dbReference>
<evidence type="ECO:0000259" key="4">
    <source>
        <dbReference type="PROSITE" id="PS50111"/>
    </source>
</evidence>
<gene>
    <name evidence="5" type="primary">hemAT_1</name>
    <name evidence="5" type="ORF">KCTCHS21_04180</name>
</gene>
<dbReference type="GO" id="GO:0019825">
    <property type="term" value="F:oxygen binding"/>
    <property type="evidence" value="ECO:0007669"/>
    <property type="project" value="InterPro"/>
</dbReference>
<evidence type="ECO:0000256" key="2">
    <source>
        <dbReference type="ARBA" id="ARBA00029447"/>
    </source>
</evidence>
<evidence type="ECO:0000313" key="6">
    <source>
        <dbReference type="Proteomes" id="UP000289856"/>
    </source>
</evidence>
<dbReference type="InterPro" id="IPR012292">
    <property type="entry name" value="Globin/Proto"/>
</dbReference>